<protein>
    <submittedName>
        <fullName evidence="2">Uncharacterized protein</fullName>
    </submittedName>
</protein>
<dbReference type="EMBL" id="VIEB01000857">
    <property type="protein sequence ID" value="TQD79461.1"/>
    <property type="molecule type" value="Genomic_DNA"/>
</dbReference>
<keyword evidence="3" id="KW-1185">Reference proteome</keyword>
<feature type="region of interest" description="Disordered" evidence="1">
    <location>
        <begin position="42"/>
        <end position="62"/>
    </location>
</feature>
<organism evidence="2 3">
    <name type="scientific">Malus baccata</name>
    <name type="common">Siberian crab apple</name>
    <name type="synonym">Pyrus baccata</name>
    <dbReference type="NCBI Taxonomy" id="106549"/>
    <lineage>
        <taxon>Eukaryota</taxon>
        <taxon>Viridiplantae</taxon>
        <taxon>Streptophyta</taxon>
        <taxon>Embryophyta</taxon>
        <taxon>Tracheophyta</taxon>
        <taxon>Spermatophyta</taxon>
        <taxon>Magnoliopsida</taxon>
        <taxon>eudicotyledons</taxon>
        <taxon>Gunneridae</taxon>
        <taxon>Pentapetalae</taxon>
        <taxon>rosids</taxon>
        <taxon>fabids</taxon>
        <taxon>Rosales</taxon>
        <taxon>Rosaceae</taxon>
        <taxon>Amygdaloideae</taxon>
        <taxon>Maleae</taxon>
        <taxon>Malus</taxon>
    </lineage>
</organism>
<dbReference type="Proteomes" id="UP000315295">
    <property type="component" value="Unassembled WGS sequence"/>
</dbReference>
<evidence type="ECO:0000313" key="2">
    <source>
        <dbReference type="EMBL" id="TQD79461.1"/>
    </source>
</evidence>
<name>A0A540KZ07_MALBA</name>
<feature type="compositionally biased region" description="Acidic residues" evidence="1">
    <location>
        <begin position="52"/>
        <end position="62"/>
    </location>
</feature>
<comment type="caution">
    <text evidence="2">The sequence shown here is derived from an EMBL/GenBank/DDBJ whole genome shotgun (WGS) entry which is preliminary data.</text>
</comment>
<evidence type="ECO:0000313" key="3">
    <source>
        <dbReference type="Proteomes" id="UP000315295"/>
    </source>
</evidence>
<reference evidence="2 3" key="1">
    <citation type="journal article" date="2019" name="G3 (Bethesda)">
        <title>Sequencing of a Wild Apple (Malus baccata) Genome Unravels the Differences Between Cultivated and Wild Apple Species Regarding Disease Resistance and Cold Tolerance.</title>
        <authorList>
            <person name="Chen X."/>
        </authorList>
    </citation>
    <scope>NUCLEOTIDE SEQUENCE [LARGE SCALE GENOMIC DNA]</scope>
    <source>
        <strain evidence="3">cv. Shandingzi</strain>
        <tissue evidence="2">Leaves</tissue>
    </source>
</reference>
<proteinExistence type="predicted"/>
<sequence length="62" mass="6910">MLTEMTAITTSIQETQTHHGINPSMTFWQRLATSARIRRESGECTVQGDVAAGEEDEEWRGG</sequence>
<dbReference type="AlphaFoldDB" id="A0A540KZ07"/>
<gene>
    <name evidence="2" type="ORF">C1H46_034980</name>
</gene>
<accession>A0A540KZ07</accession>
<evidence type="ECO:0000256" key="1">
    <source>
        <dbReference type="SAM" id="MobiDB-lite"/>
    </source>
</evidence>